<evidence type="ECO:0000259" key="5">
    <source>
        <dbReference type="Pfam" id="PF00294"/>
    </source>
</evidence>
<dbReference type="InterPro" id="IPR011611">
    <property type="entry name" value="PfkB_dom"/>
</dbReference>
<dbReference type="InterPro" id="IPR002173">
    <property type="entry name" value="Carboh/pur_kinase_PfkB_CS"/>
</dbReference>
<evidence type="ECO:0000313" key="7">
    <source>
        <dbReference type="Proteomes" id="UP000663525"/>
    </source>
</evidence>
<dbReference type="Pfam" id="PF00294">
    <property type="entry name" value="PfkB"/>
    <property type="match status" value="1"/>
</dbReference>
<evidence type="ECO:0000313" key="6">
    <source>
        <dbReference type="EMBL" id="QSG04615.1"/>
    </source>
</evidence>
<dbReference type="AlphaFoldDB" id="A0A897N1N7"/>
<dbReference type="PANTHER" id="PTHR10584">
    <property type="entry name" value="SUGAR KINASE"/>
    <property type="match status" value="1"/>
</dbReference>
<protein>
    <submittedName>
        <fullName evidence="6">Sugar kinase, ribokinase family</fullName>
    </submittedName>
</protein>
<dbReference type="PRINTS" id="PR00990">
    <property type="entry name" value="RIBOKINASE"/>
</dbReference>
<feature type="domain" description="Carbohydrate kinase PfkB" evidence="5">
    <location>
        <begin position="1"/>
        <end position="271"/>
    </location>
</feature>
<evidence type="ECO:0000256" key="4">
    <source>
        <dbReference type="RuleBase" id="RU003704"/>
    </source>
</evidence>
<keyword evidence="3 4" id="KW-0418">Kinase</keyword>
<dbReference type="SUPFAM" id="SSF53613">
    <property type="entry name" value="Ribokinase-like"/>
    <property type="match status" value="1"/>
</dbReference>
<dbReference type="RefSeq" id="WP_229114070.1">
    <property type="nucleotide sequence ID" value="NZ_CP064787.1"/>
</dbReference>
<keyword evidence="2 4" id="KW-0808">Transferase</keyword>
<dbReference type="GO" id="GO:0006796">
    <property type="term" value="P:phosphate-containing compound metabolic process"/>
    <property type="evidence" value="ECO:0007669"/>
    <property type="project" value="UniProtKB-ARBA"/>
</dbReference>
<dbReference type="GO" id="GO:0016301">
    <property type="term" value="F:kinase activity"/>
    <property type="evidence" value="ECO:0007669"/>
    <property type="project" value="UniProtKB-KW"/>
</dbReference>
<dbReference type="InterPro" id="IPR029056">
    <property type="entry name" value="Ribokinase-like"/>
</dbReference>
<dbReference type="EMBL" id="CP064787">
    <property type="protein sequence ID" value="QSG04615.1"/>
    <property type="molecule type" value="Genomic_DNA"/>
</dbReference>
<evidence type="ECO:0000256" key="3">
    <source>
        <dbReference type="ARBA" id="ARBA00022777"/>
    </source>
</evidence>
<dbReference type="Gene3D" id="3.40.1190.20">
    <property type="match status" value="1"/>
</dbReference>
<dbReference type="PANTHER" id="PTHR10584:SF166">
    <property type="entry name" value="RIBOKINASE"/>
    <property type="match status" value="1"/>
</dbReference>
<gene>
    <name evidence="6" type="primary">rbsK3</name>
    <name evidence="6" type="ORF">HSR121_0257</name>
</gene>
<dbReference type="GeneID" id="68853913"/>
<organism evidence="6 7">
    <name type="scientific">Halapricum desulfuricans</name>
    <dbReference type="NCBI Taxonomy" id="2841257"/>
    <lineage>
        <taxon>Archaea</taxon>
        <taxon>Methanobacteriati</taxon>
        <taxon>Methanobacteriota</taxon>
        <taxon>Stenosarchaea group</taxon>
        <taxon>Halobacteria</taxon>
        <taxon>Halobacteriales</taxon>
        <taxon>Haloarculaceae</taxon>
        <taxon>Halapricum</taxon>
    </lineage>
</organism>
<evidence type="ECO:0000256" key="1">
    <source>
        <dbReference type="ARBA" id="ARBA00010688"/>
    </source>
</evidence>
<reference evidence="6" key="1">
    <citation type="submission" date="2020-11" db="EMBL/GenBank/DDBJ databases">
        <title>Carbohydrate-dependent, anaerobic sulfur respiration: A novel catabolism in halophilic archaea.</title>
        <authorList>
            <person name="Sorokin D.Y."/>
            <person name="Messina E."/>
            <person name="Smedile F."/>
            <person name="La Cono V."/>
            <person name="Hallsworth J.E."/>
            <person name="Yakimov M.M."/>
        </authorList>
    </citation>
    <scope>NUCLEOTIDE SEQUENCE</scope>
    <source>
        <strain evidence="6">HSR12-1</strain>
    </source>
</reference>
<proteinExistence type="inferred from homology"/>
<name>A0A897N1N7_9EURY</name>
<comment type="similarity">
    <text evidence="1 4">Belongs to the carbohydrate kinase PfkB family.</text>
</comment>
<dbReference type="PROSITE" id="PS00584">
    <property type="entry name" value="PFKB_KINASES_2"/>
    <property type="match status" value="1"/>
</dbReference>
<dbReference type="Proteomes" id="UP000663525">
    <property type="component" value="Chromosome"/>
</dbReference>
<accession>A0A897N1N7</accession>
<evidence type="ECO:0000256" key="2">
    <source>
        <dbReference type="ARBA" id="ARBA00022679"/>
    </source>
</evidence>
<sequence>MTDVLCAGHANWDVSLRVDRLPQPDDEARITGRRQSGGGSAANAAAVLAQLQVDTALLGSVGRDERGQVIRRELTDLDVETGLLEAVTAETTTKYLIVDRAGEVLVLGNEGANERFGVGSAVAETLESVERLHLTSQRPDTALELARRAAERDVSVSFDPGRRVADREYEPVLERTDLLFVTEREFESIGRESRPGQAVVVKRGERGAQLRDGGVETHSGFDVDVVDTAGAGDAFAGGFLAARRHRSAADALAVANACGALAVQSLGARTRLSWDDIDALPADST</sequence>
<dbReference type="InterPro" id="IPR002139">
    <property type="entry name" value="Ribo/fructo_kinase"/>
</dbReference>